<dbReference type="InterPro" id="IPR045383">
    <property type="entry name" value="DUF6528"/>
</dbReference>
<gene>
    <name evidence="1" type="ORF">HDA44_005311</name>
</gene>
<sequence length="302" mass="31370">MQLPAGAAARPAADGDLIALTDQRFDNPSAARLRVMNPAVANWNTGAAQTWSWSPTAANGFGDLTSAWGLPSDAKLRLKSGSSVAVVADSNGLAALISYPAGQRIWGVNVGASNNPHSIEMLPNGNVAVAASAGGFIRLYNASQGSSSAGYASYALPDAHGVQWDPTRKVLWALGGDQLVALTVGGTAAAPTLSEQNTITLPTGGGHDLSPVLANHDRLWVSTGSKVYQVSKSSRKVVATYDQAGIKSITSKANGQQVRTSPKSGCRTSWCTDTVSFASPAATRTLTGAEIYKARVWSSHYE</sequence>
<evidence type="ECO:0000313" key="1">
    <source>
        <dbReference type="EMBL" id="MBB5981970.1"/>
    </source>
</evidence>
<dbReference type="InterPro" id="IPR011047">
    <property type="entry name" value="Quinoprotein_ADH-like_sf"/>
</dbReference>
<dbReference type="SUPFAM" id="SSF50998">
    <property type="entry name" value="Quinoprotein alcohol dehydrogenase-like"/>
    <property type="match status" value="1"/>
</dbReference>
<reference evidence="1 2" key="1">
    <citation type="submission" date="2020-08" db="EMBL/GenBank/DDBJ databases">
        <title>Sequencing the genomes of 1000 actinobacteria strains.</title>
        <authorList>
            <person name="Klenk H.-P."/>
        </authorList>
    </citation>
    <scope>NUCLEOTIDE SEQUENCE [LARGE SCALE GENOMIC DNA]</scope>
    <source>
        <strain evidence="1 2">DSM 17294</strain>
    </source>
</reference>
<evidence type="ECO:0000313" key="2">
    <source>
        <dbReference type="Proteomes" id="UP000558997"/>
    </source>
</evidence>
<proteinExistence type="predicted"/>
<dbReference type="EMBL" id="JACHNF010000001">
    <property type="protein sequence ID" value="MBB5981970.1"/>
    <property type="molecule type" value="Genomic_DNA"/>
</dbReference>
<name>A0A841DYX9_9ACTN</name>
<evidence type="ECO:0008006" key="3">
    <source>
        <dbReference type="Google" id="ProtNLM"/>
    </source>
</evidence>
<dbReference type="Proteomes" id="UP000558997">
    <property type="component" value="Unassembled WGS sequence"/>
</dbReference>
<comment type="caution">
    <text evidence="1">The sequence shown here is derived from an EMBL/GenBank/DDBJ whole genome shotgun (WGS) entry which is preliminary data.</text>
</comment>
<dbReference type="RefSeq" id="WP_184838873.1">
    <property type="nucleotide sequence ID" value="NZ_BAAAVN010000018.1"/>
</dbReference>
<dbReference type="Gene3D" id="2.130.10.10">
    <property type="entry name" value="YVTN repeat-like/Quinoprotein amine dehydrogenase"/>
    <property type="match status" value="1"/>
</dbReference>
<dbReference type="Pfam" id="PF20138">
    <property type="entry name" value="DUF6528"/>
    <property type="match status" value="1"/>
</dbReference>
<accession>A0A841DYX9</accession>
<keyword evidence="2" id="KW-1185">Reference proteome</keyword>
<dbReference type="InterPro" id="IPR015943">
    <property type="entry name" value="WD40/YVTN_repeat-like_dom_sf"/>
</dbReference>
<organism evidence="1 2">
    <name type="scientific">Kribbella solani</name>
    <dbReference type="NCBI Taxonomy" id="236067"/>
    <lineage>
        <taxon>Bacteria</taxon>
        <taxon>Bacillati</taxon>
        <taxon>Actinomycetota</taxon>
        <taxon>Actinomycetes</taxon>
        <taxon>Propionibacteriales</taxon>
        <taxon>Kribbellaceae</taxon>
        <taxon>Kribbella</taxon>
    </lineage>
</organism>
<dbReference type="AlphaFoldDB" id="A0A841DYX9"/>
<protein>
    <recommendedName>
        <fullName evidence="3">WD40 repeat domain-containing protein</fullName>
    </recommendedName>
</protein>